<comment type="caution">
    <text evidence="1">The sequence shown here is derived from an EMBL/GenBank/DDBJ whole genome shotgun (WGS) entry which is preliminary data.</text>
</comment>
<dbReference type="OrthoDB" id="3202691at2759"/>
<protein>
    <submittedName>
        <fullName evidence="1">Uncharacterized protein</fullName>
    </submittedName>
</protein>
<proteinExistence type="predicted"/>
<name>A0A9P5N5B9_9AGAM</name>
<gene>
    <name evidence="1" type="ORF">DFH94DRAFT_702353</name>
</gene>
<reference evidence="1" key="2">
    <citation type="journal article" date="2020" name="Nat. Commun.">
        <title>Large-scale genome sequencing of mycorrhizal fungi provides insights into the early evolution of symbiotic traits.</title>
        <authorList>
            <person name="Miyauchi S."/>
            <person name="Kiss E."/>
            <person name="Kuo A."/>
            <person name="Drula E."/>
            <person name="Kohler A."/>
            <person name="Sanchez-Garcia M."/>
            <person name="Morin E."/>
            <person name="Andreopoulos B."/>
            <person name="Barry K.W."/>
            <person name="Bonito G."/>
            <person name="Buee M."/>
            <person name="Carver A."/>
            <person name="Chen C."/>
            <person name="Cichocki N."/>
            <person name="Clum A."/>
            <person name="Culley D."/>
            <person name="Crous P.W."/>
            <person name="Fauchery L."/>
            <person name="Girlanda M."/>
            <person name="Hayes R.D."/>
            <person name="Keri Z."/>
            <person name="LaButti K."/>
            <person name="Lipzen A."/>
            <person name="Lombard V."/>
            <person name="Magnuson J."/>
            <person name="Maillard F."/>
            <person name="Murat C."/>
            <person name="Nolan M."/>
            <person name="Ohm R.A."/>
            <person name="Pangilinan J."/>
            <person name="Pereira M.F."/>
            <person name="Perotto S."/>
            <person name="Peter M."/>
            <person name="Pfister S."/>
            <person name="Riley R."/>
            <person name="Sitrit Y."/>
            <person name="Stielow J.B."/>
            <person name="Szollosi G."/>
            <person name="Zifcakova L."/>
            <person name="Stursova M."/>
            <person name="Spatafora J.W."/>
            <person name="Tedersoo L."/>
            <person name="Vaario L.M."/>
            <person name="Yamada A."/>
            <person name="Yan M."/>
            <person name="Wang P."/>
            <person name="Xu J."/>
            <person name="Bruns T."/>
            <person name="Baldrian P."/>
            <person name="Vilgalys R."/>
            <person name="Dunand C."/>
            <person name="Henrissat B."/>
            <person name="Grigoriev I.V."/>
            <person name="Hibbett D."/>
            <person name="Nagy L.G."/>
            <person name="Martin F.M."/>
        </authorList>
    </citation>
    <scope>NUCLEOTIDE SEQUENCE</scope>
    <source>
        <strain evidence="1">Prilba</strain>
    </source>
</reference>
<dbReference type="Proteomes" id="UP000759537">
    <property type="component" value="Unassembled WGS sequence"/>
</dbReference>
<reference evidence="1" key="1">
    <citation type="submission" date="2019-10" db="EMBL/GenBank/DDBJ databases">
        <authorList>
            <consortium name="DOE Joint Genome Institute"/>
            <person name="Kuo A."/>
            <person name="Miyauchi S."/>
            <person name="Kiss E."/>
            <person name="Drula E."/>
            <person name="Kohler A."/>
            <person name="Sanchez-Garcia M."/>
            <person name="Andreopoulos B."/>
            <person name="Barry K.W."/>
            <person name="Bonito G."/>
            <person name="Buee M."/>
            <person name="Carver A."/>
            <person name="Chen C."/>
            <person name="Cichocki N."/>
            <person name="Clum A."/>
            <person name="Culley D."/>
            <person name="Crous P.W."/>
            <person name="Fauchery L."/>
            <person name="Girlanda M."/>
            <person name="Hayes R."/>
            <person name="Keri Z."/>
            <person name="LaButti K."/>
            <person name="Lipzen A."/>
            <person name="Lombard V."/>
            <person name="Magnuson J."/>
            <person name="Maillard F."/>
            <person name="Morin E."/>
            <person name="Murat C."/>
            <person name="Nolan M."/>
            <person name="Ohm R."/>
            <person name="Pangilinan J."/>
            <person name="Pereira M."/>
            <person name="Perotto S."/>
            <person name="Peter M."/>
            <person name="Riley R."/>
            <person name="Sitrit Y."/>
            <person name="Stielow B."/>
            <person name="Szollosi G."/>
            <person name="Zifcakova L."/>
            <person name="Stursova M."/>
            <person name="Spatafora J.W."/>
            <person name="Tedersoo L."/>
            <person name="Vaario L.-M."/>
            <person name="Yamada A."/>
            <person name="Yan M."/>
            <person name="Wang P."/>
            <person name="Xu J."/>
            <person name="Bruns T."/>
            <person name="Baldrian P."/>
            <person name="Vilgalys R."/>
            <person name="Henrissat B."/>
            <person name="Grigoriev I.V."/>
            <person name="Hibbett D."/>
            <person name="Nagy L.G."/>
            <person name="Martin F.M."/>
        </authorList>
    </citation>
    <scope>NUCLEOTIDE SEQUENCE</scope>
    <source>
        <strain evidence="1">Prilba</strain>
    </source>
</reference>
<keyword evidence="2" id="KW-1185">Reference proteome</keyword>
<dbReference type="EMBL" id="WHVB01000001">
    <property type="protein sequence ID" value="KAF8487008.1"/>
    <property type="molecule type" value="Genomic_DNA"/>
</dbReference>
<dbReference type="AlphaFoldDB" id="A0A9P5N5B9"/>
<accession>A0A9P5N5B9</accession>
<evidence type="ECO:0000313" key="2">
    <source>
        <dbReference type="Proteomes" id="UP000759537"/>
    </source>
</evidence>
<sequence>MSHPHYFAQNQNQLSEQLQLLELLRKKRANRSREPPGNRSLGRLAELGSRRGRLAVQDNETLMLQLVALSLVGQTRGDTVAVALDKRDASNFTFVLATNRKHTPADEDRARRFFDAAACADSERALLLFAVGSSSRKVNVRLEKLKKTVVQCLPTVRRLIQQYTWPQSDLRRRAQELLPMMHAKFGDIPPPALYVKILQTLARAVSQHHPFLDSPSDDDYDCLLDILNMATFMVSTRFVSWMAKGDRYSGPMAILERRLYRVAQYIMGATSLLEMRRELPRNGAALPYVWAVVGGEPRSVEDIFLLRTPLEVARELDARWTPSALRRKLTTLGQWVPFSSPRIHAELRLIASCNRASLDPSFDTYDPRKPAAVRIASSHDVCTLCALWVTVYNRHFGTRFKVFPMGGSGKVDRNWAFALSPRERPDQDVSELVYELLDNELEYLQDASRTSLGAILRSLTSWTCLFKPNERRISRREPNRDSTQTYVASHASYPKEAKPPSPVTPLVDADAPAVQKGQAVATSAKYGAIRHPIAHEGTAHDAETSPTVLPSQSTESCEVEVQREGGSGLYHGKCHGL</sequence>
<organism evidence="1 2">
    <name type="scientific">Russula ochroleuca</name>
    <dbReference type="NCBI Taxonomy" id="152965"/>
    <lineage>
        <taxon>Eukaryota</taxon>
        <taxon>Fungi</taxon>
        <taxon>Dikarya</taxon>
        <taxon>Basidiomycota</taxon>
        <taxon>Agaricomycotina</taxon>
        <taxon>Agaricomycetes</taxon>
        <taxon>Russulales</taxon>
        <taxon>Russulaceae</taxon>
        <taxon>Russula</taxon>
    </lineage>
</organism>
<evidence type="ECO:0000313" key="1">
    <source>
        <dbReference type="EMBL" id="KAF8487008.1"/>
    </source>
</evidence>